<dbReference type="OrthoDB" id="5243635at2"/>
<comment type="caution">
    <text evidence="2">The sequence shown here is derived from an EMBL/GenBank/DDBJ whole genome shotgun (WGS) entry which is preliminary data.</text>
</comment>
<dbReference type="InterPro" id="IPR000182">
    <property type="entry name" value="GNAT_dom"/>
</dbReference>
<dbReference type="InterPro" id="IPR016181">
    <property type="entry name" value="Acyl_CoA_acyltransferase"/>
</dbReference>
<evidence type="ECO:0000313" key="2">
    <source>
        <dbReference type="EMBL" id="RNI20876.1"/>
    </source>
</evidence>
<organism evidence="2 3">
    <name type="scientific">Flexivirga caeni</name>
    <dbReference type="NCBI Taxonomy" id="2294115"/>
    <lineage>
        <taxon>Bacteria</taxon>
        <taxon>Bacillati</taxon>
        <taxon>Actinomycetota</taxon>
        <taxon>Actinomycetes</taxon>
        <taxon>Micrococcales</taxon>
        <taxon>Dermacoccaceae</taxon>
        <taxon>Flexivirga</taxon>
    </lineage>
</organism>
<name>A0A3M9M5T4_9MICO</name>
<reference evidence="2 3" key="1">
    <citation type="submission" date="2018-11" db="EMBL/GenBank/DDBJ databases">
        <title>Draft genome of Simplicispira Flexivirga sp. BO-16.</title>
        <authorList>
            <person name="Im W.T."/>
        </authorList>
    </citation>
    <scope>NUCLEOTIDE SEQUENCE [LARGE SCALE GENOMIC DNA]</scope>
    <source>
        <strain evidence="2 3">BO-16</strain>
    </source>
</reference>
<evidence type="ECO:0000313" key="3">
    <source>
        <dbReference type="Proteomes" id="UP000271678"/>
    </source>
</evidence>
<dbReference type="PROSITE" id="PS51186">
    <property type="entry name" value="GNAT"/>
    <property type="match status" value="1"/>
</dbReference>
<dbReference type="AlphaFoldDB" id="A0A3M9M5T4"/>
<feature type="domain" description="N-acetyltransferase" evidence="1">
    <location>
        <begin position="4"/>
        <end position="176"/>
    </location>
</feature>
<dbReference type="EMBL" id="RJJQ01000014">
    <property type="protein sequence ID" value="RNI20876.1"/>
    <property type="molecule type" value="Genomic_DNA"/>
</dbReference>
<gene>
    <name evidence="2" type="ORF">EFY87_13305</name>
</gene>
<accession>A0A3M9M5T4</accession>
<dbReference type="GO" id="GO:0016747">
    <property type="term" value="F:acyltransferase activity, transferring groups other than amino-acyl groups"/>
    <property type="evidence" value="ECO:0007669"/>
    <property type="project" value="InterPro"/>
</dbReference>
<keyword evidence="2" id="KW-0808">Transferase</keyword>
<proteinExistence type="predicted"/>
<sequence>MSDFSIEPYALEDAAELAALHMQVWRDAYAGMLSQAYLDGMQLEPRIEHWRKRIQFVLDRESQPDAEGAVWCGRLARHLPSGRIAGFISVGGARDDDAPVPQELSSLNVLAQFHGSGVARQLVEATLGERAAYLWVVEQNARAIAFYRKVGFAPDGDTKHDDDLECDELRMVRGARPLTH</sequence>
<protein>
    <submittedName>
        <fullName evidence="2">GNAT family N-acetyltransferase</fullName>
    </submittedName>
</protein>
<dbReference type="Gene3D" id="3.40.630.30">
    <property type="match status" value="1"/>
</dbReference>
<dbReference type="Pfam" id="PF13508">
    <property type="entry name" value="Acetyltransf_7"/>
    <property type="match status" value="1"/>
</dbReference>
<dbReference type="SUPFAM" id="SSF55729">
    <property type="entry name" value="Acyl-CoA N-acyltransferases (Nat)"/>
    <property type="match status" value="1"/>
</dbReference>
<dbReference type="RefSeq" id="WP_123271969.1">
    <property type="nucleotide sequence ID" value="NZ_RJJQ01000014.1"/>
</dbReference>
<dbReference type="Proteomes" id="UP000271678">
    <property type="component" value="Unassembled WGS sequence"/>
</dbReference>
<evidence type="ECO:0000259" key="1">
    <source>
        <dbReference type="PROSITE" id="PS51186"/>
    </source>
</evidence>
<keyword evidence="3" id="KW-1185">Reference proteome</keyword>